<proteinExistence type="predicted"/>
<organism evidence="3 4">
    <name type="scientific">Colletotrichum musicola</name>
    <dbReference type="NCBI Taxonomy" id="2175873"/>
    <lineage>
        <taxon>Eukaryota</taxon>
        <taxon>Fungi</taxon>
        <taxon>Dikarya</taxon>
        <taxon>Ascomycota</taxon>
        <taxon>Pezizomycotina</taxon>
        <taxon>Sordariomycetes</taxon>
        <taxon>Hypocreomycetidae</taxon>
        <taxon>Glomerellales</taxon>
        <taxon>Glomerellaceae</taxon>
        <taxon>Colletotrichum</taxon>
        <taxon>Colletotrichum orchidearum species complex</taxon>
    </lineage>
</organism>
<evidence type="ECO:0000259" key="1">
    <source>
        <dbReference type="Pfam" id="PF05729"/>
    </source>
</evidence>
<feature type="domain" description="NACHT" evidence="1">
    <location>
        <begin position="124"/>
        <end position="281"/>
    </location>
</feature>
<feature type="domain" description="DUF7791" evidence="2">
    <location>
        <begin position="361"/>
        <end position="463"/>
    </location>
</feature>
<dbReference type="Pfam" id="PF25053">
    <property type="entry name" value="DUF7791"/>
    <property type="match status" value="1"/>
</dbReference>
<dbReference type="Proteomes" id="UP000639643">
    <property type="component" value="Unassembled WGS sequence"/>
</dbReference>
<evidence type="ECO:0000313" key="3">
    <source>
        <dbReference type="EMBL" id="KAF6831911.1"/>
    </source>
</evidence>
<sequence>MGASSLIERLTALQDNLINPVETPVSDKLLRIAGEARISINNLLSASARLTPEMVILKKLYFDSIYSREDNIENADSNTFRWMIEEEPGDSEGETQDSLDKTRRKEAREQFQGWLSGRSGIFHISGKAGSGKSTLMKLLFTDAQSRVELRRWAGERKLIFARFFAFKAGDRLQWSFEGLQRPILFETLKQLIAESTKLDHCICFFIDGLDEFGDTEADRLHQERLAEQLNLWASTSENVKILVSSRPYRAFHDAFPNHQRIRFHQLTRDDITQFSRNIFEKDENFEKVKDCYKKLVDRVVGDADGVFLWARLVMRSLILATRRSTKLAYLEKHLDRIPKDLNDLYDRLIFSIGVIDRPMAFKMLLLVAEMETLSIKLPPVALSWIDDLDDTRFPAVADLAPYTYKEVSDRENTVEEWLDECTKGLLEISTVSVEMPGDDGESFRVPRKTVQFFHRTVLDIVRESRLLQSFAGENPGFFTLETPSRLILAQLWFLDSSNLIPLQTIETYLVVRTSEKDKQANLGKLRRVADRRQSGGSGTFSARSTFPHWTTMPAGHPQLKMSFLHWVARRSNTPDYVRDEVSKAPDLLRSEDGLLLVVSASFNPRTTATLWGLFELAASPNEEVRLGGGESKHQTTTATAWAILCVVYICHAIAADGNDYSEALGQFLTTNSVDTNCVALISAGRTHAEAERTEPTRYISLRQLIQQTELPNLERLESLMDEGESVGSTTMKAPSLHDHCQEKSDLTELIAQYAPFDISMQDEPRTWVVRSKDQDLLQTERFYVHSVIAASIAFRKRDPLGEEDL</sequence>
<gene>
    <name evidence="3" type="ORF">CMUS01_07149</name>
</gene>
<evidence type="ECO:0008006" key="5">
    <source>
        <dbReference type="Google" id="ProtNLM"/>
    </source>
</evidence>
<dbReference type="Pfam" id="PF05729">
    <property type="entry name" value="NACHT"/>
    <property type="match status" value="1"/>
</dbReference>
<dbReference type="PANTHER" id="PTHR10039:SF5">
    <property type="entry name" value="NACHT DOMAIN-CONTAINING PROTEIN"/>
    <property type="match status" value="1"/>
</dbReference>
<name>A0A8H6KJG6_9PEZI</name>
<dbReference type="EMBL" id="WIGM01000249">
    <property type="protein sequence ID" value="KAF6831911.1"/>
    <property type="molecule type" value="Genomic_DNA"/>
</dbReference>
<dbReference type="OrthoDB" id="443402at2759"/>
<dbReference type="AlphaFoldDB" id="A0A8H6KJG6"/>
<evidence type="ECO:0000313" key="4">
    <source>
        <dbReference type="Proteomes" id="UP000639643"/>
    </source>
</evidence>
<dbReference type="InterPro" id="IPR027417">
    <property type="entry name" value="P-loop_NTPase"/>
</dbReference>
<dbReference type="PANTHER" id="PTHR10039">
    <property type="entry name" value="AMELOGENIN"/>
    <property type="match status" value="1"/>
</dbReference>
<reference evidence="3" key="1">
    <citation type="journal article" date="2020" name="Phytopathology">
        <title>Genome Sequence Resources of Colletotrichum truncatum, C. plurivorum, C. musicola, and C. sojae: Four Species Pathogenic to Soybean (Glycine max).</title>
        <authorList>
            <person name="Rogerio F."/>
            <person name="Boufleur T.R."/>
            <person name="Ciampi-Guillardi M."/>
            <person name="Sukno S.A."/>
            <person name="Thon M.R."/>
            <person name="Massola Junior N.S."/>
            <person name="Baroncelli R."/>
        </authorList>
    </citation>
    <scope>NUCLEOTIDE SEQUENCE</scope>
    <source>
        <strain evidence="3">LFN0074</strain>
    </source>
</reference>
<dbReference type="InterPro" id="IPR056693">
    <property type="entry name" value="DUF7791"/>
</dbReference>
<comment type="caution">
    <text evidence="3">The sequence shown here is derived from an EMBL/GenBank/DDBJ whole genome shotgun (WGS) entry which is preliminary data.</text>
</comment>
<keyword evidence="4" id="KW-1185">Reference proteome</keyword>
<dbReference type="SUPFAM" id="SSF52540">
    <property type="entry name" value="P-loop containing nucleoside triphosphate hydrolases"/>
    <property type="match status" value="1"/>
</dbReference>
<accession>A0A8H6KJG6</accession>
<dbReference type="InterPro" id="IPR007111">
    <property type="entry name" value="NACHT_NTPase"/>
</dbReference>
<dbReference type="Gene3D" id="3.40.50.300">
    <property type="entry name" value="P-loop containing nucleotide triphosphate hydrolases"/>
    <property type="match status" value="1"/>
</dbReference>
<protein>
    <recommendedName>
        <fullName evidence="5">NACHT domain-containing protein</fullName>
    </recommendedName>
</protein>
<evidence type="ECO:0000259" key="2">
    <source>
        <dbReference type="Pfam" id="PF25053"/>
    </source>
</evidence>